<sequence>MATVAVNDKLSEVLKIFISPDYNVASKTYLDLLLSHITTQMVSCDDQNNESHDLLKNWVLEALELWNNGKKPNQAVIVFTIKLIGIIGRKINDFNEWEREGVFDKLLNIFNLRNDDIPASVKMAYTSMLLEIITHENGRKWVINSGVWKDIVKFSQLNQTMYVTRESHKFICDLLIKETLNTKFCHEIISLICEPIINHTSEVQIHKALEDLYLDQTKVLCTTLDLITNIFENTVFLSLDNTIPDLIENLINLEDRVKALFEACISTRFLQFVHKLWILILFSKLKLGLKENSETVDAEYFEKLINTLAFIHSILLSKKYVIESTKTSKLALIYWKKLQGLQPFKKSTPLKFEHQGIALMIIPMFVGFRQNSSHHEFKDMFVDKIFSLTTQSVQRLVYHTRDVILKSDIPIEPIVKHSIDMILDIVDILDRDVAVITFQSMCHLLKNYTPIENPEEASKFNNHETNDHHQRKLWRKSFLAGDPIVEHPTLLSTLLHGLAVMTEKFQFKWPDCVETICVLSLAKEILDHSGTLPHICVKALRLSKLAIENFMPPNLALLVASESHSDSIESTLFKRLHDPNWEVRDSVLEVLNTMATISEAKYPSFQDLLLTNNFIPIINDIAMTDGETYVRASALIFIATTVRINKLWDQELSKLNLPQKIIKLFNEESEAIVRRETVNLIKELYVHRKWPKSIIDTMCNAMTQAAIMDLHWEVKVYALEFWRYLIQSHFTDQGMLDGEFPSMTFSKEHRKIVTLNESEIKRRLNKALDEMAKQNCLGVLLATLDDESDFEVSKSAANIINNLKKFLLKYKLDEPMPEQNIAPKDSAIIDTSYVKLEPEPSKPEVNLSMNEKSGIIDDIVDTDDTNLLASIYQNTMKVNDDNTNKKSESLIRVSNIKRQEFLNRILNTDIDKYIEERRRWLSNYTISFDSVLDDILTTHNQTGINSMDCY</sequence>
<dbReference type="InterPro" id="IPR011989">
    <property type="entry name" value="ARM-like"/>
</dbReference>
<protein>
    <recommendedName>
        <fullName evidence="7">BRCA1-associated ATM activator 1</fullName>
    </recommendedName>
</protein>
<dbReference type="InterPro" id="IPR000357">
    <property type="entry name" value="HEAT"/>
</dbReference>
<evidence type="ECO:0000256" key="2">
    <source>
        <dbReference type="ARBA" id="ARBA00022490"/>
    </source>
</evidence>
<evidence type="ECO:0000256" key="1">
    <source>
        <dbReference type="ARBA" id="ARBA00004496"/>
    </source>
</evidence>
<gene>
    <name evidence="5" type="ORF">PV328_010717</name>
</gene>
<evidence type="ECO:0000313" key="6">
    <source>
        <dbReference type="Proteomes" id="UP001168990"/>
    </source>
</evidence>
<dbReference type="Gene3D" id="1.25.10.10">
    <property type="entry name" value="Leucine-rich Repeat Variant"/>
    <property type="match status" value="1"/>
</dbReference>
<accession>A0AA39FIB5</accession>
<dbReference type="GO" id="GO:0006974">
    <property type="term" value="P:DNA damage response"/>
    <property type="evidence" value="ECO:0007669"/>
    <property type="project" value="InterPro"/>
</dbReference>
<dbReference type="SUPFAM" id="SSF48371">
    <property type="entry name" value="ARM repeat"/>
    <property type="match status" value="2"/>
</dbReference>
<dbReference type="InterPro" id="IPR016024">
    <property type="entry name" value="ARM-type_fold"/>
</dbReference>
<dbReference type="EMBL" id="JAQQBS010000004">
    <property type="protein sequence ID" value="KAK0170115.1"/>
    <property type="molecule type" value="Genomic_DNA"/>
</dbReference>
<comment type="caution">
    <text evidence="5">The sequence shown here is derived from an EMBL/GenBank/DDBJ whole genome shotgun (WGS) entry which is preliminary data.</text>
</comment>
<dbReference type="InterPro" id="IPR038904">
    <property type="entry name" value="BRAT1"/>
</dbReference>
<evidence type="ECO:0008006" key="7">
    <source>
        <dbReference type="Google" id="ProtNLM"/>
    </source>
</evidence>
<dbReference type="PANTHER" id="PTHR21331:SF2">
    <property type="entry name" value="BRCA1-ASSOCIATED ATM ACTIVATOR 1"/>
    <property type="match status" value="1"/>
</dbReference>
<evidence type="ECO:0000256" key="4">
    <source>
        <dbReference type="ARBA" id="ARBA00061308"/>
    </source>
</evidence>
<keyword evidence="6" id="KW-1185">Reference proteome</keyword>
<proteinExistence type="inferred from homology"/>
<evidence type="ECO:0000313" key="5">
    <source>
        <dbReference type="EMBL" id="KAK0170115.1"/>
    </source>
</evidence>
<dbReference type="AlphaFoldDB" id="A0AA39FIB5"/>
<evidence type="ECO:0000256" key="3">
    <source>
        <dbReference type="ARBA" id="ARBA00022737"/>
    </source>
</evidence>
<dbReference type="Proteomes" id="UP001168990">
    <property type="component" value="Unassembled WGS sequence"/>
</dbReference>
<comment type="similarity">
    <text evidence="4">Belongs to the BRAT1 family.</text>
</comment>
<reference evidence="5" key="2">
    <citation type="submission" date="2023-03" db="EMBL/GenBank/DDBJ databases">
        <authorList>
            <person name="Inwood S.N."/>
            <person name="Skelly J.G."/>
            <person name="Guhlin J."/>
            <person name="Harrop T.W.R."/>
            <person name="Goldson S.G."/>
            <person name="Dearden P.K."/>
        </authorList>
    </citation>
    <scope>NUCLEOTIDE SEQUENCE</scope>
    <source>
        <strain evidence="5">Irish</strain>
        <tissue evidence="5">Whole body</tissue>
    </source>
</reference>
<dbReference type="GO" id="GO:0005737">
    <property type="term" value="C:cytoplasm"/>
    <property type="evidence" value="ECO:0007669"/>
    <property type="project" value="UniProtKB-SubCell"/>
</dbReference>
<dbReference type="GO" id="GO:0008283">
    <property type="term" value="P:cell population proliferation"/>
    <property type="evidence" value="ECO:0007669"/>
    <property type="project" value="InterPro"/>
</dbReference>
<keyword evidence="2" id="KW-0963">Cytoplasm</keyword>
<organism evidence="5 6">
    <name type="scientific">Microctonus aethiopoides</name>
    <dbReference type="NCBI Taxonomy" id="144406"/>
    <lineage>
        <taxon>Eukaryota</taxon>
        <taxon>Metazoa</taxon>
        <taxon>Ecdysozoa</taxon>
        <taxon>Arthropoda</taxon>
        <taxon>Hexapoda</taxon>
        <taxon>Insecta</taxon>
        <taxon>Pterygota</taxon>
        <taxon>Neoptera</taxon>
        <taxon>Endopterygota</taxon>
        <taxon>Hymenoptera</taxon>
        <taxon>Apocrita</taxon>
        <taxon>Ichneumonoidea</taxon>
        <taxon>Braconidae</taxon>
        <taxon>Euphorinae</taxon>
        <taxon>Microctonus</taxon>
    </lineage>
</organism>
<dbReference type="Pfam" id="PF02985">
    <property type="entry name" value="HEAT"/>
    <property type="match status" value="1"/>
</dbReference>
<dbReference type="GO" id="GO:0005634">
    <property type="term" value="C:nucleus"/>
    <property type="evidence" value="ECO:0007669"/>
    <property type="project" value="TreeGrafter"/>
</dbReference>
<name>A0AA39FIB5_9HYME</name>
<comment type="subcellular location">
    <subcellularLocation>
        <location evidence="1">Cytoplasm</location>
    </subcellularLocation>
</comment>
<keyword evidence="3" id="KW-0677">Repeat</keyword>
<reference evidence="5" key="1">
    <citation type="journal article" date="2023" name="bioRxiv">
        <title>Scaffold-level genome assemblies of two parasitoid biocontrol wasps reveal the parthenogenesis mechanism and an associated novel virus.</title>
        <authorList>
            <person name="Inwood S."/>
            <person name="Skelly J."/>
            <person name="Guhlin J."/>
            <person name="Harrop T."/>
            <person name="Goldson S."/>
            <person name="Dearden P."/>
        </authorList>
    </citation>
    <scope>NUCLEOTIDE SEQUENCE</scope>
    <source>
        <strain evidence="5">Irish</strain>
        <tissue evidence="5">Whole body</tissue>
    </source>
</reference>
<dbReference type="PANTHER" id="PTHR21331">
    <property type="entry name" value="BRCA1-ASSOCIATED ATM ACTIVATOR 1"/>
    <property type="match status" value="1"/>
</dbReference>